<accession>A0ABQ1I7K8</accession>
<dbReference type="EMBL" id="BMDY01000039">
    <property type="protein sequence ID" value="GGB21097.1"/>
    <property type="molecule type" value="Genomic_DNA"/>
</dbReference>
<sequence length="228" mass="26320">MHFKDIQLINGGKHSEEKLSQNRYLTKYWENVRNLFSIHLVDGLDVAGISKLNIQLGEYEGPEYSPPDHRGIAVFKRKDFDFHEFSALEEEEKDAASLEYIESSLLTVCSESGVSAKVSKQLKQACQAIREEGYEHIKLHKKTSKWHSSRKARAETKLHFRRGGIDAYLEFIDKHGNVLGKHKIADSRFWDGLWADLWKGRWENDTFLITNRFGDTFVRIESAVDGAF</sequence>
<proteinExistence type="predicted"/>
<evidence type="ECO:0000313" key="1">
    <source>
        <dbReference type="EMBL" id="GGB21097.1"/>
    </source>
</evidence>
<keyword evidence="2" id="KW-1185">Reference proteome</keyword>
<name>A0ABQ1I7K8_9ALTE</name>
<dbReference type="Proteomes" id="UP000651977">
    <property type="component" value="Unassembled WGS sequence"/>
</dbReference>
<reference evidence="2" key="1">
    <citation type="journal article" date="2019" name="Int. J. Syst. Evol. Microbiol.">
        <title>The Global Catalogue of Microorganisms (GCM) 10K type strain sequencing project: providing services to taxonomists for standard genome sequencing and annotation.</title>
        <authorList>
            <consortium name="The Broad Institute Genomics Platform"/>
            <consortium name="The Broad Institute Genome Sequencing Center for Infectious Disease"/>
            <person name="Wu L."/>
            <person name="Ma J."/>
        </authorList>
    </citation>
    <scope>NUCLEOTIDE SEQUENCE [LARGE SCALE GENOMIC DNA]</scope>
    <source>
        <strain evidence="2">CGMCC 1.10131</strain>
    </source>
</reference>
<protein>
    <submittedName>
        <fullName evidence="1">Uncharacterized protein</fullName>
    </submittedName>
</protein>
<evidence type="ECO:0000313" key="2">
    <source>
        <dbReference type="Proteomes" id="UP000651977"/>
    </source>
</evidence>
<comment type="caution">
    <text evidence="1">The sequence shown here is derived from an EMBL/GenBank/DDBJ whole genome shotgun (WGS) entry which is preliminary data.</text>
</comment>
<organism evidence="1 2">
    <name type="scientific">Agarivorans gilvus</name>
    <dbReference type="NCBI Taxonomy" id="680279"/>
    <lineage>
        <taxon>Bacteria</taxon>
        <taxon>Pseudomonadati</taxon>
        <taxon>Pseudomonadota</taxon>
        <taxon>Gammaproteobacteria</taxon>
        <taxon>Alteromonadales</taxon>
        <taxon>Alteromonadaceae</taxon>
        <taxon>Agarivorans</taxon>
    </lineage>
</organism>
<gene>
    <name evidence="1" type="ORF">GCM10007414_38110</name>
</gene>